<dbReference type="Proteomes" id="UP000078492">
    <property type="component" value="Unassembled WGS sequence"/>
</dbReference>
<keyword evidence="2" id="KW-1185">Reference proteome</keyword>
<proteinExistence type="predicted"/>
<reference evidence="1 2" key="1">
    <citation type="submission" date="2015-09" db="EMBL/GenBank/DDBJ databases">
        <title>Trachymyrmex cornetzi WGS genome.</title>
        <authorList>
            <person name="Nygaard S."/>
            <person name="Hu H."/>
            <person name="Boomsma J."/>
            <person name="Zhang G."/>
        </authorList>
    </citation>
    <scope>NUCLEOTIDE SEQUENCE [LARGE SCALE GENOMIC DNA]</scope>
    <source>
        <strain evidence="1">Tcor2-1</strain>
        <tissue evidence="1">Whole body</tissue>
    </source>
</reference>
<name>A0A195E368_9HYME</name>
<gene>
    <name evidence="1" type="ORF">ALC57_08086</name>
</gene>
<evidence type="ECO:0000313" key="2">
    <source>
        <dbReference type="Proteomes" id="UP000078492"/>
    </source>
</evidence>
<accession>A0A195E368</accession>
<organism evidence="1 2">
    <name type="scientific">Trachymyrmex cornetzi</name>
    <dbReference type="NCBI Taxonomy" id="471704"/>
    <lineage>
        <taxon>Eukaryota</taxon>
        <taxon>Metazoa</taxon>
        <taxon>Ecdysozoa</taxon>
        <taxon>Arthropoda</taxon>
        <taxon>Hexapoda</taxon>
        <taxon>Insecta</taxon>
        <taxon>Pterygota</taxon>
        <taxon>Neoptera</taxon>
        <taxon>Endopterygota</taxon>
        <taxon>Hymenoptera</taxon>
        <taxon>Apocrita</taxon>
        <taxon>Aculeata</taxon>
        <taxon>Formicoidea</taxon>
        <taxon>Formicidae</taxon>
        <taxon>Myrmicinae</taxon>
        <taxon>Trachymyrmex</taxon>
    </lineage>
</organism>
<protein>
    <submittedName>
        <fullName evidence="1">Uncharacterized protein</fullName>
    </submittedName>
</protein>
<dbReference type="AlphaFoldDB" id="A0A195E368"/>
<sequence>MLIDSDRSYRQGLFFYNRSARKNWANQGQIIKTHSDERKITHVSDEVHAHIYLSIFVSYLPLLDSIKRKRGGDRL</sequence>
<dbReference type="EMBL" id="KQ979701">
    <property type="protein sequence ID" value="KYN19610.1"/>
    <property type="molecule type" value="Genomic_DNA"/>
</dbReference>
<evidence type="ECO:0000313" key="1">
    <source>
        <dbReference type="EMBL" id="KYN19610.1"/>
    </source>
</evidence>